<evidence type="ECO:0008006" key="4">
    <source>
        <dbReference type="Google" id="ProtNLM"/>
    </source>
</evidence>
<keyword evidence="3" id="KW-1185">Reference proteome</keyword>
<keyword evidence="1" id="KW-0732">Signal</keyword>
<dbReference type="Proteomes" id="UP000735302">
    <property type="component" value="Unassembled WGS sequence"/>
</dbReference>
<name>A0AAV4B8N1_9GAST</name>
<proteinExistence type="predicted"/>
<dbReference type="AlphaFoldDB" id="A0AAV4B8N1"/>
<reference evidence="2 3" key="1">
    <citation type="journal article" date="2021" name="Elife">
        <title>Chloroplast acquisition without the gene transfer in kleptoplastic sea slugs, Plakobranchus ocellatus.</title>
        <authorList>
            <person name="Maeda T."/>
            <person name="Takahashi S."/>
            <person name="Yoshida T."/>
            <person name="Shimamura S."/>
            <person name="Takaki Y."/>
            <person name="Nagai Y."/>
            <person name="Toyoda A."/>
            <person name="Suzuki Y."/>
            <person name="Arimoto A."/>
            <person name="Ishii H."/>
            <person name="Satoh N."/>
            <person name="Nishiyama T."/>
            <person name="Hasebe M."/>
            <person name="Maruyama T."/>
            <person name="Minagawa J."/>
            <person name="Obokata J."/>
            <person name="Shigenobu S."/>
        </authorList>
    </citation>
    <scope>NUCLEOTIDE SEQUENCE [LARGE SCALE GENOMIC DNA]</scope>
</reference>
<comment type="caution">
    <text evidence="2">The sequence shown here is derived from an EMBL/GenBank/DDBJ whole genome shotgun (WGS) entry which is preliminary data.</text>
</comment>
<feature type="signal peptide" evidence="1">
    <location>
        <begin position="1"/>
        <end position="19"/>
    </location>
</feature>
<gene>
    <name evidence="2" type="ORF">PoB_004233700</name>
</gene>
<organism evidence="2 3">
    <name type="scientific">Plakobranchus ocellatus</name>
    <dbReference type="NCBI Taxonomy" id="259542"/>
    <lineage>
        <taxon>Eukaryota</taxon>
        <taxon>Metazoa</taxon>
        <taxon>Spiralia</taxon>
        <taxon>Lophotrochozoa</taxon>
        <taxon>Mollusca</taxon>
        <taxon>Gastropoda</taxon>
        <taxon>Heterobranchia</taxon>
        <taxon>Euthyneura</taxon>
        <taxon>Panpulmonata</taxon>
        <taxon>Sacoglossa</taxon>
        <taxon>Placobranchoidea</taxon>
        <taxon>Plakobranchidae</taxon>
        <taxon>Plakobranchus</taxon>
    </lineage>
</organism>
<evidence type="ECO:0000256" key="1">
    <source>
        <dbReference type="SAM" id="SignalP"/>
    </source>
</evidence>
<dbReference type="EMBL" id="BLXT01004630">
    <property type="protein sequence ID" value="GFO15832.1"/>
    <property type="molecule type" value="Genomic_DNA"/>
</dbReference>
<sequence>MKSAIAPLFIDLGAMLVTSVQVRSGADDSGCSMASAWPDQSINFLVGARPPRDQSDRCILTRSCAPVYAVSKLVENPVVCSEQLGGNDVCLYLP</sequence>
<feature type="chain" id="PRO_5043427761" description="Secreted protein" evidence="1">
    <location>
        <begin position="20"/>
        <end position="94"/>
    </location>
</feature>
<accession>A0AAV4B8N1</accession>
<protein>
    <recommendedName>
        <fullName evidence="4">Secreted protein</fullName>
    </recommendedName>
</protein>
<evidence type="ECO:0000313" key="3">
    <source>
        <dbReference type="Proteomes" id="UP000735302"/>
    </source>
</evidence>
<evidence type="ECO:0000313" key="2">
    <source>
        <dbReference type="EMBL" id="GFO15832.1"/>
    </source>
</evidence>